<dbReference type="SUPFAM" id="SSF57850">
    <property type="entry name" value="RING/U-box"/>
    <property type="match status" value="2"/>
</dbReference>
<accession>A0ABY8ULY0</accession>
<dbReference type="PROSITE" id="PS51873">
    <property type="entry name" value="TRIAD"/>
    <property type="match status" value="1"/>
</dbReference>
<reference evidence="10 11" key="1">
    <citation type="submission" date="2023-05" db="EMBL/GenBank/DDBJ databases">
        <title>A 100% complete, gapless, phased diploid assembly of the Scenedesmus obliquus UTEX 3031 genome.</title>
        <authorList>
            <person name="Biondi T.C."/>
            <person name="Hanschen E.R."/>
            <person name="Kwon T."/>
            <person name="Eng W."/>
            <person name="Kruse C.P.S."/>
            <person name="Koehler S.I."/>
            <person name="Kunde Y."/>
            <person name="Gleasner C.D."/>
            <person name="You Mak K.T."/>
            <person name="Polle J."/>
            <person name="Hovde B.T."/>
            <person name="Starkenburg S.R."/>
        </authorList>
    </citation>
    <scope>NUCLEOTIDE SEQUENCE [LARGE SCALE GENOMIC DNA]</scope>
    <source>
        <strain evidence="10 11">DOE0152z</strain>
    </source>
</reference>
<keyword evidence="4" id="KW-0479">Metal-binding</keyword>
<dbReference type="EC" id="2.3.2.31" evidence="2"/>
<protein>
    <recommendedName>
        <fullName evidence="2">RBR-type E3 ubiquitin transferase</fullName>
        <ecNumber evidence="2">2.3.2.31</ecNumber>
    </recommendedName>
</protein>
<evidence type="ECO:0000313" key="10">
    <source>
        <dbReference type="EMBL" id="WIA22360.1"/>
    </source>
</evidence>
<dbReference type="Pfam" id="PF22191">
    <property type="entry name" value="IBR_1"/>
    <property type="match status" value="1"/>
</dbReference>
<keyword evidence="3" id="KW-0808">Transferase</keyword>
<comment type="catalytic activity">
    <reaction evidence="1">
        <text>[E2 ubiquitin-conjugating enzyme]-S-ubiquitinyl-L-cysteine + [acceptor protein]-L-lysine = [E2 ubiquitin-conjugating enzyme]-L-cysteine + [acceptor protein]-N(6)-ubiquitinyl-L-lysine.</text>
        <dbReference type="EC" id="2.3.2.31"/>
    </reaction>
</comment>
<evidence type="ECO:0000259" key="9">
    <source>
        <dbReference type="PROSITE" id="PS51873"/>
    </source>
</evidence>
<gene>
    <name evidence="10" type="ORF">OEZ85_004669</name>
</gene>
<evidence type="ECO:0000256" key="8">
    <source>
        <dbReference type="ARBA" id="ARBA00022833"/>
    </source>
</evidence>
<keyword evidence="5" id="KW-0677">Repeat</keyword>
<keyword evidence="11" id="KW-1185">Reference proteome</keyword>
<feature type="domain" description="RING-type" evidence="9">
    <location>
        <begin position="1"/>
        <end position="253"/>
    </location>
</feature>
<dbReference type="Pfam" id="PF01485">
    <property type="entry name" value="IBR"/>
    <property type="match status" value="1"/>
</dbReference>
<evidence type="ECO:0000256" key="4">
    <source>
        <dbReference type="ARBA" id="ARBA00022723"/>
    </source>
</evidence>
<evidence type="ECO:0000256" key="1">
    <source>
        <dbReference type="ARBA" id="ARBA00001798"/>
    </source>
</evidence>
<keyword evidence="6" id="KW-0863">Zinc-finger</keyword>
<evidence type="ECO:0000256" key="7">
    <source>
        <dbReference type="ARBA" id="ARBA00022786"/>
    </source>
</evidence>
<dbReference type="InterPro" id="IPR031127">
    <property type="entry name" value="E3_UB_ligase_RBR"/>
</dbReference>
<dbReference type="Proteomes" id="UP001244341">
    <property type="component" value="Chromosome 14b"/>
</dbReference>
<dbReference type="PANTHER" id="PTHR11685">
    <property type="entry name" value="RBR FAMILY RING FINGER AND IBR DOMAIN-CONTAINING"/>
    <property type="match status" value="1"/>
</dbReference>
<keyword evidence="8" id="KW-0862">Zinc</keyword>
<dbReference type="Gene3D" id="1.20.120.1750">
    <property type="match status" value="1"/>
</dbReference>
<evidence type="ECO:0000256" key="6">
    <source>
        <dbReference type="ARBA" id="ARBA00022771"/>
    </source>
</evidence>
<evidence type="ECO:0000256" key="2">
    <source>
        <dbReference type="ARBA" id="ARBA00012251"/>
    </source>
</evidence>
<evidence type="ECO:0000313" key="11">
    <source>
        <dbReference type="Proteomes" id="UP001244341"/>
    </source>
</evidence>
<evidence type="ECO:0000256" key="5">
    <source>
        <dbReference type="ARBA" id="ARBA00022737"/>
    </source>
</evidence>
<keyword evidence="7" id="KW-0833">Ubl conjugation pathway</keyword>
<dbReference type="SMART" id="SM00647">
    <property type="entry name" value="IBR"/>
    <property type="match status" value="1"/>
</dbReference>
<dbReference type="InterPro" id="IPR002867">
    <property type="entry name" value="IBR_dom"/>
</dbReference>
<dbReference type="EMBL" id="CP126221">
    <property type="protein sequence ID" value="WIA22360.1"/>
    <property type="molecule type" value="Genomic_DNA"/>
</dbReference>
<sequence length="302" mass="33102">MVDRSTAAALRRALISGNIADTQQLVAAHAARHQLSTQEALAQLLGHRVVDDQLYQRYRTLLAQHVVDVSPQRRWCPAPGCGRSLQLLATPQQQQQQQQCTAAHRLTQRRKQQPQQGAAAAAAAAAAGRGDEQLAMLQQALQAGRGVDVECDCGCRFCWLCQEPAHEPATCKQVTAWRAALAAIAAASESRSEDWIGLHTKRCPGCRVRVQKHGGCNHMTCKVCRREWCWCKASLRWSAVRGFYLGSAAAQRQLEQLTSRLATPVEQLLAVIQQLPAALSRSATVSDSQCWRWSTAVQGPLA</sequence>
<organism evidence="10 11">
    <name type="scientific">Tetradesmus obliquus</name>
    <name type="common">Green alga</name>
    <name type="synonym">Acutodesmus obliquus</name>
    <dbReference type="NCBI Taxonomy" id="3088"/>
    <lineage>
        <taxon>Eukaryota</taxon>
        <taxon>Viridiplantae</taxon>
        <taxon>Chlorophyta</taxon>
        <taxon>core chlorophytes</taxon>
        <taxon>Chlorophyceae</taxon>
        <taxon>CS clade</taxon>
        <taxon>Sphaeropleales</taxon>
        <taxon>Scenedesmaceae</taxon>
        <taxon>Tetradesmus</taxon>
    </lineage>
</organism>
<proteinExistence type="predicted"/>
<evidence type="ECO:0000256" key="3">
    <source>
        <dbReference type="ARBA" id="ARBA00022679"/>
    </source>
</evidence>
<dbReference type="InterPro" id="IPR044066">
    <property type="entry name" value="TRIAD_supradom"/>
</dbReference>
<name>A0ABY8ULY0_TETOB</name>